<feature type="transmembrane region" description="Helical" evidence="1">
    <location>
        <begin position="6"/>
        <end position="29"/>
    </location>
</feature>
<evidence type="ECO:0000256" key="1">
    <source>
        <dbReference type="SAM" id="Phobius"/>
    </source>
</evidence>
<accession>A0A7G3API1</accession>
<keyword evidence="1" id="KW-1133">Transmembrane helix</keyword>
<keyword evidence="1" id="KW-0472">Membrane</keyword>
<reference evidence="2" key="1">
    <citation type="journal article" date="2020" name="BMC">
        <title>Leishmania infection induces a limited differential gene expression in the sand fly midgut.</title>
        <authorList>
            <person name="Coutinho-Abreu I.V."/>
            <person name="Serafim T.D."/>
            <person name="Meneses C."/>
            <person name="Kamhawi S."/>
            <person name="Oliveira F."/>
            <person name="Valenzuela J.G."/>
        </authorList>
    </citation>
    <scope>NUCLEOTIDE SEQUENCE</scope>
    <source>
        <strain evidence="2">Jacobina</strain>
        <tissue evidence="2">Midgut</tissue>
    </source>
</reference>
<dbReference type="EMBL" id="GITU01004640">
    <property type="protein sequence ID" value="MBC1173343.1"/>
    <property type="molecule type" value="Transcribed_RNA"/>
</dbReference>
<dbReference type="AlphaFoldDB" id="A0A7G3API1"/>
<evidence type="ECO:0000313" key="2">
    <source>
        <dbReference type="EMBL" id="MBC1173343.1"/>
    </source>
</evidence>
<keyword evidence="1" id="KW-0812">Transmembrane</keyword>
<sequence>MFFLSVIISFIIFYSTLQTCIAIIFYIFFSRNREIKLRKYDGIEIRCDSCAQYLYFFFVHKREIKFKSHSGGQRNKIISVFIKVSP</sequence>
<organism evidence="2">
    <name type="scientific">Lutzomyia longipalpis</name>
    <name type="common">Sand fly</name>
    <dbReference type="NCBI Taxonomy" id="7200"/>
    <lineage>
        <taxon>Eukaryota</taxon>
        <taxon>Metazoa</taxon>
        <taxon>Ecdysozoa</taxon>
        <taxon>Arthropoda</taxon>
        <taxon>Hexapoda</taxon>
        <taxon>Insecta</taxon>
        <taxon>Pterygota</taxon>
        <taxon>Neoptera</taxon>
        <taxon>Endopterygota</taxon>
        <taxon>Diptera</taxon>
        <taxon>Nematocera</taxon>
        <taxon>Psychodoidea</taxon>
        <taxon>Psychodidae</taxon>
        <taxon>Lutzomyia</taxon>
        <taxon>Lutzomyia</taxon>
    </lineage>
</organism>
<name>A0A7G3API1_LUTLO</name>
<protein>
    <submittedName>
        <fullName evidence="2">Putative secreted protein</fullName>
    </submittedName>
</protein>
<proteinExistence type="predicted"/>